<feature type="domain" description="Methylamine utilisation protein MauE" evidence="6">
    <location>
        <begin position="1"/>
        <end position="135"/>
    </location>
</feature>
<name>A0ABX7DTF6_9FLAO</name>
<dbReference type="InterPro" id="IPR009908">
    <property type="entry name" value="Methylamine_util_MauE"/>
</dbReference>
<dbReference type="Pfam" id="PF20329">
    <property type="entry name" value="DUF6624"/>
    <property type="match status" value="1"/>
</dbReference>
<dbReference type="Proteomes" id="UP000629420">
    <property type="component" value="Chromosome"/>
</dbReference>
<evidence type="ECO:0000256" key="5">
    <source>
        <dbReference type="SAM" id="Phobius"/>
    </source>
</evidence>
<organism evidence="7 8">
    <name type="scientific">Aequorivita iocasae</name>
    <dbReference type="NCBI Taxonomy" id="2803865"/>
    <lineage>
        <taxon>Bacteria</taxon>
        <taxon>Pseudomonadati</taxon>
        <taxon>Bacteroidota</taxon>
        <taxon>Flavobacteriia</taxon>
        <taxon>Flavobacteriales</taxon>
        <taxon>Flavobacteriaceae</taxon>
        <taxon>Aequorivita</taxon>
    </lineage>
</organism>
<accession>A0ABX7DTF6</accession>
<keyword evidence="8" id="KW-1185">Reference proteome</keyword>
<evidence type="ECO:0000256" key="3">
    <source>
        <dbReference type="ARBA" id="ARBA00022989"/>
    </source>
</evidence>
<feature type="transmembrane region" description="Helical" evidence="5">
    <location>
        <begin position="149"/>
        <end position="169"/>
    </location>
</feature>
<dbReference type="Pfam" id="PF07291">
    <property type="entry name" value="MauE"/>
    <property type="match status" value="1"/>
</dbReference>
<keyword evidence="2 5" id="KW-0812">Transmembrane</keyword>
<feature type="transmembrane region" description="Helical" evidence="5">
    <location>
        <begin position="45"/>
        <end position="71"/>
    </location>
</feature>
<dbReference type="RefSeq" id="WP_202336813.1">
    <property type="nucleotide sequence ID" value="NZ_CP068439.1"/>
</dbReference>
<keyword evidence="4 5" id="KW-0472">Membrane</keyword>
<evidence type="ECO:0000256" key="4">
    <source>
        <dbReference type="ARBA" id="ARBA00023136"/>
    </source>
</evidence>
<gene>
    <name evidence="7" type="ORF">JK629_01125</name>
</gene>
<evidence type="ECO:0000259" key="6">
    <source>
        <dbReference type="Pfam" id="PF07291"/>
    </source>
</evidence>
<protein>
    <submittedName>
        <fullName evidence="7">DoxX family membrane protein</fullName>
    </submittedName>
</protein>
<evidence type="ECO:0000313" key="8">
    <source>
        <dbReference type="Proteomes" id="UP000629420"/>
    </source>
</evidence>
<keyword evidence="3 5" id="KW-1133">Transmembrane helix</keyword>
<evidence type="ECO:0000256" key="2">
    <source>
        <dbReference type="ARBA" id="ARBA00022692"/>
    </source>
</evidence>
<feature type="transmembrane region" description="Helical" evidence="5">
    <location>
        <begin position="120"/>
        <end position="137"/>
    </location>
</feature>
<dbReference type="EMBL" id="CP068439">
    <property type="protein sequence ID" value="QQX76906.1"/>
    <property type="molecule type" value="Genomic_DNA"/>
</dbReference>
<sequence>MKILVGISRIIVGVLFIISGLIKLNDPVGFSFKLKDYFAPEVLDLGFLVPYALLIAIFVVIFEVLLGVALLLGYLKKFTLWALLLMIVFFTFLTFYSAYFNKVTDCGCFGDAIKLTPWESFTKDIVLLVLILILFVGQKYIQPFFTKGIRSILIFASFVFCLGITYYVLLHLPIIDFRPYKIGANIKEGMTVPEGAPGPIYEYKWKFNVNGEEKVITTNGEYPQVDGELISTETEMIQEGYTPPIHDFTMERDGEDYTEQFLNEENLVVVIAYSLGNTEKDGYIPIKEVTDKALKNGYSVIGLSASSQEMTEALTEEYKLNFKFYFCDETTLKTIVRSNPGILELDNGTIKQKLHWNDAQKLQLPVVENAKPKLDLSLKQRLDSIAVLDQKYRTLMQTKSLVERKKLGESMGLSEAEYSGDLWKMQVVIDSANLNYVEKIFNTVGYPGKSMVGEPTNTAAWYVLQHSTKIGEYIHLIKKAGKEGEIPMKLVAMMEDRYLMDEGKPQIYGTQGRMERDGEKFIWPIENPETVNQRRKEAGFEETVEEYAKILFGQDFEYKPLTIEQVKQ</sequence>
<comment type="subcellular location">
    <subcellularLocation>
        <location evidence="1">Membrane</location>
        <topology evidence="1">Multi-pass membrane protein</topology>
    </subcellularLocation>
</comment>
<evidence type="ECO:0000313" key="7">
    <source>
        <dbReference type="EMBL" id="QQX76906.1"/>
    </source>
</evidence>
<dbReference type="NCBIfam" id="NF045576">
    <property type="entry name" value="BT_3928_fam"/>
    <property type="match status" value="1"/>
</dbReference>
<reference evidence="7 8" key="1">
    <citation type="submission" date="2021-01" db="EMBL/GenBank/DDBJ databases">
        <title>Aequorivita sp. strain KX20305, a bacterium isolated from the sediment collected at a cold seep field in South China Sea.</title>
        <authorList>
            <person name="Zhang H."/>
            <person name="Li C."/>
        </authorList>
    </citation>
    <scope>NUCLEOTIDE SEQUENCE [LARGE SCALE GENOMIC DNA]</scope>
    <source>
        <strain evidence="7 8">KX20305</strain>
    </source>
</reference>
<proteinExistence type="predicted"/>
<feature type="transmembrane region" description="Helical" evidence="5">
    <location>
        <begin position="78"/>
        <end position="100"/>
    </location>
</feature>
<dbReference type="InterPro" id="IPR046732">
    <property type="entry name" value="DUF6624"/>
</dbReference>
<feature type="transmembrane region" description="Helical" evidence="5">
    <location>
        <begin position="7"/>
        <end position="25"/>
    </location>
</feature>
<evidence type="ECO:0000256" key="1">
    <source>
        <dbReference type="ARBA" id="ARBA00004141"/>
    </source>
</evidence>